<protein>
    <submittedName>
        <fullName evidence="2">Furry homolog</fullName>
    </submittedName>
</protein>
<sequence length="777" mass="88228">MSTHENITTSSSEVLPWLSCVERQSELTDVTPGEYVLRTLFSEFTILTDRKLEHVLAEPLEKPLSKSLQRGEDPQFDQLLRSLNAVAKYSLSSLLKTLFQWYSMQKEQSPSVDVTDGQKNKNGNKNKGASPDSPKLAAKVTGKELDYLMERRDHAIDFLLCLVLIEVLKQLPEHPVDDSLTSQIESLAFKCFKQRSSFGDSPSATNAYIIAALYAEVIGVLAQTRFQSVRKRFLAEFKENAGNSEMLVNVICGMKYLRIKLFPVEHVEETFMFLQDCANVFIETRDRDKEVKYALAGVFVEILVPVAATAKREFHIPALKNFIDLLYPYAFDMSKKNKHLHAMYPLVAVLMCVSQKQFFLTHWPFLLNACLTNIKHRDTKLQRICLECLYRMLWVYVIRIKGENNPTTLSRLRSVTDTLFPRGSRIVNPRDVPITIFVKIYNLDFAMQDIIFDLLSVGRFRQIYPERMNIGLRSFLVIVDSLQKKEGDPPMPNTTGTLPSGSSLRVKKSFLNKPLTEESAKDLGISKYFHSVCKALNNILHNLDLQVGRPLMKNNPQCSNKDPYDMITGERKAKIDLFRTSVASIPKLIPHGMNKNDVVGLLSRLTIHVDEELKSLAFSSLQSLILDFVEWREDVIVGFVNFIMREVQDHHATLLDGLLRMVLKMLAQWKTLITMPESERKGTFQQADITIPMSAIHCIEGCGLAMLCSVRQMPRKLALLLLKEARVLGNLVAKNGSEIFVMDIIDEISSDILTNALKNLSPEDKSLFGSSMNMDLQ</sequence>
<organism evidence="2 3">
    <name type="scientific">Paramuricea clavata</name>
    <name type="common">Red gorgonian</name>
    <name type="synonym">Violescent sea-whip</name>
    <dbReference type="NCBI Taxonomy" id="317549"/>
    <lineage>
        <taxon>Eukaryota</taxon>
        <taxon>Metazoa</taxon>
        <taxon>Cnidaria</taxon>
        <taxon>Anthozoa</taxon>
        <taxon>Octocorallia</taxon>
        <taxon>Malacalcyonacea</taxon>
        <taxon>Plexauridae</taxon>
        <taxon>Paramuricea</taxon>
    </lineage>
</organism>
<dbReference type="GO" id="GO:0031175">
    <property type="term" value="P:neuron projection development"/>
    <property type="evidence" value="ECO:0007669"/>
    <property type="project" value="TreeGrafter"/>
</dbReference>
<proteinExistence type="predicted"/>
<feature type="region of interest" description="Disordered" evidence="1">
    <location>
        <begin position="110"/>
        <end position="136"/>
    </location>
</feature>
<dbReference type="PANTHER" id="PTHR12295:SF30">
    <property type="entry name" value="PROTEIN FURRY"/>
    <property type="match status" value="1"/>
</dbReference>
<dbReference type="PANTHER" id="PTHR12295">
    <property type="entry name" value="FURRY-RELATED"/>
    <property type="match status" value="1"/>
</dbReference>
<dbReference type="GO" id="GO:0030427">
    <property type="term" value="C:site of polarized growth"/>
    <property type="evidence" value="ECO:0007669"/>
    <property type="project" value="TreeGrafter"/>
</dbReference>
<dbReference type="GO" id="GO:0005938">
    <property type="term" value="C:cell cortex"/>
    <property type="evidence" value="ECO:0007669"/>
    <property type="project" value="TreeGrafter"/>
</dbReference>
<dbReference type="Pfam" id="PF14222">
    <property type="entry name" value="MOR2-PAG1_N"/>
    <property type="match status" value="1"/>
</dbReference>
<dbReference type="InterPro" id="IPR016024">
    <property type="entry name" value="ARM-type_fold"/>
</dbReference>
<dbReference type="AlphaFoldDB" id="A0A6S7FLZ5"/>
<gene>
    <name evidence="2" type="ORF">PACLA_8A016853</name>
</gene>
<dbReference type="InterPro" id="IPR025614">
    <property type="entry name" value="Cell_morpho_N"/>
</dbReference>
<dbReference type="InterPro" id="IPR039867">
    <property type="entry name" value="Furry/Tao3/Mor2"/>
</dbReference>
<dbReference type="SUPFAM" id="SSF48371">
    <property type="entry name" value="ARM repeat"/>
    <property type="match status" value="1"/>
</dbReference>
<name>A0A6S7FLZ5_PARCT</name>
<dbReference type="Proteomes" id="UP001152795">
    <property type="component" value="Unassembled WGS sequence"/>
</dbReference>
<comment type="caution">
    <text evidence="2">The sequence shown here is derived from an EMBL/GenBank/DDBJ whole genome shotgun (WGS) entry which is preliminary data.</text>
</comment>
<reference evidence="2" key="1">
    <citation type="submission" date="2020-04" db="EMBL/GenBank/DDBJ databases">
        <authorList>
            <person name="Alioto T."/>
            <person name="Alioto T."/>
            <person name="Gomez Garrido J."/>
        </authorList>
    </citation>
    <scope>NUCLEOTIDE SEQUENCE</scope>
    <source>
        <strain evidence="2">A484AB</strain>
    </source>
</reference>
<dbReference type="GO" id="GO:0000902">
    <property type="term" value="P:cell morphogenesis"/>
    <property type="evidence" value="ECO:0007669"/>
    <property type="project" value="InterPro"/>
</dbReference>
<accession>A0A6S7FLZ5</accession>
<evidence type="ECO:0000313" key="3">
    <source>
        <dbReference type="Proteomes" id="UP001152795"/>
    </source>
</evidence>
<dbReference type="OrthoDB" id="6018878at2759"/>
<keyword evidence="3" id="KW-1185">Reference proteome</keyword>
<evidence type="ECO:0000313" key="2">
    <source>
        <dbReference type="EMBL" id="CAB3980845.1"/>
    </source>
</evidence>
<dbReference type="EMBL" id="CACRXK020000329">
    <property type="protein sequence ID" value="CAB3980845.1"/>
    <property type="molecule type" value="Genomic_DNA"/>
</dbReference>
<feature type="non-terminal residue" evidence="2">
    <location>
        <position position="777"/>
    </location>
</feature>
<evidence type="ECO:0000256" key="1">
    <source>
        <dbReference type="SAM" id="MobiDB-lite"/>
    </source>
</evidence>